<evidence type="ECO:0000313" key="1">
    <source>
        <dbReference type="EMBL" id="CAB4580873.1"/>
    </source>
</evidence>
<dbReference type="EMBL" id="CAEZTM010000095">
    <property type="protein sequence ID" value="CAB4580873.1"/>
    <property type="molecule type" value="Genomic_DNA"/>
</dbReference>
<dbReference type="AlphaFoldDB" id="A0A6J6F1J9"/>
<sequence length="81" mass="9299">MAVRRNDLVSAWEFLTHNPETVTALSDRLKGSLSRLVRGGVTHTRWQLKLSATHGARIWYFVDGRKVHLERVFTSHPNETS</sequence>
<gene>
    <name evidence="1" type="ORF">UFOPK1684_01393</name>
</gene>
<organism evidence="1">
    <name type="scientific">freshwater metagenome</name>
    <dbReference type="NCBI Taxonomy" id="449393"/>
    <lineage>
        <taxon>unclassified sequences</taxon>
        <taxon>metagenomes</taxon>
        <taxon>ecological metagenomes</taxon>
    </lineage>
</organism>
<reference evidence="1" key="1">
    <citation type="submission" date="2020-05" db="EMBL/GenBank/DDBJ databases">
        <authorList>
            <person name="Chiriac C."/>
            <person name="Salcher M."/>
            <person name="Ghai R."/>
            <person name="Kavagutti S V."/>
        </authorList>
    </citation>
    <scope>NUCLEOTIDE SEQUENCE</scope>
</reference>
<accession>A0A6J6F1J9</accession>
<proteinExistence type="predicted"/>
<name>A0A6J6F1J9_9ZZZZ</name>
<protein>
    <submittedName>
        <fullName evidence="1">Unannotated protein</fullName>
    </submittedName>
</protein>